<feature type="region of interest" description="Disordered" evidence="7">
    <location>
        <begin position="324"/>
        <end position="383"/>
    </location>
</feature>
<evidence type="ECO:0000256" key="6">
    <source>
        <dbReference type="PROSITE-ProRule" id="PRU00723"/>
    </source>
</evidence>
<dbReference type="PANTHER" id="PTHR13119:SF12">
    <property type="entry name" value="PROTEIN SUPPRESSOR OF SABLE"/>
    <property type="match status" value="1"/>
</dbReference>
<dbReference type="PROSITE" id="PS50103">
    <property type="entry name" value="ZF_C3H1"/>
    <property type="match status" value="2"/>
</dbReference>
<dbReference type="Pfam" id="PF14608">
    <property type="entry name" value="zf-CCCH_2"/>
    <property type="match status" value="1"/>
</dbReference>
<dbReference type="Gene3D" id="4.10.1000.10">
    <property type="entry name" value="Zinc finger, CCCH-type"/>
    <property type="match status" value="1"/>
</dbReference>
<keyword evidence="2 6" id="KW-0479">Metal-binding</keyword>
<proteinExistence type="predicted"/>
<dbReference type="InterPro" id="IPR054361">
    <property type="entry name" value="Znf-CCCH_ZC3H4/6/8"/>
</dbReference>
<feature type="domain" description="C3H1-type" evidence="8">
    <location>
        <begin position="562"/>
        <end position="585"/>
    </location>
</feature>
<feature type="zinc finger region" description="C3H1-type" evidence="6">
    <location>
        <begin position="532"/>
        <end position="559"/>
    </location>
</feature>
<reference evidence="9" key="1">
    <citation type="submission" date="2016-03" db="EMBL/GenBank/DDBJ databases">
        <title>Mechanisms controlling the formation of the plant cell surface in tip-growing cells are functionally conserved among land plants.</title>
        <authorList>
            <person name="Honkanen S."/>
            <person name="Jones V.A."/>
            <person name="Morieri G."/>
            <person name="Champion C."/>
            <person name="Hetherington A.J."/>
            <person name="Kelly S."/>
            <person name="Saint-Marcoux D."/>
            <person name="Proust H."/>
            <person name="Prescott H."/>
            <person name="Dolan L."/>
        </authorList>
    </citation>
    <scope>NUCLEOTIDE SEQUENCE [LARGE SCALE GENOMIC DNA]</scope>
    <source>
        <tissue evidence="9">Whole gametophyte</tissue>
    </source>
</reference>
<dbReference type="GO" id="GO:0008270">
    <property type="term" value="F:zinc ion binding"/>
    <property type="evidence" value="ECO:0007669"/>
    <property type="project" value="UniProtKB-KW"/>
</dbReference>
<evidence type="ECO:0000256" key="4">
    <source>
        <dbReference type="ARBA" id="ARBA00022771"/>
    </source>
</evidence>
<protein>
    <recommendedName>
        <fullName evidence="8">C3H1-type domain-containing protein</fullName>
    </recommendedName>
</protein>
<feature type="compositionally biased region" description="Basic and acidic residues" evidence="7">
    <location>
        <begin position="360"/>
        <end position="380"/>
    </location>
</feature>
<dbReference type="AlphaFoldDB" id="A0A176WQT7"/>
<feature type="compositionally biased region" description="Polar residues" evidence="7">
    <location>
        <begin position="131"/>
        <end position="141"/>
    </location>
</feature>
<feature type="compositionally biased region" description="Polar residues" evidence="7">
    <location>
        <begin position="324"/>
        <end position="338"/>
    </location>
</feature>
<evidence type="ECO:0000259" key="8">
    <source>
        <dbReference type="PROSITE" id="PS50103"/>
    </source>
</evidence>
<dbReference type="GO" id="GO:0003723">
    <property type="term" value="F:RNA binding"/>
    <property type="evidence" value="ECO:0007669"/>
    <property type="project" value="InterPro"/>
</dbReference>
<dbReference type="InterPro" id="IPR036855">
    <property type="entry name" value="Znf_CCCH_sf"/>
</dbReference>
<feature type="domain" description="C3H1-type" evidence="8">
    <location>
        <begin position="532"/>
        <end position="559"/>
    </location>
</feature>
<comment type="caution">
    <text evidence="9">The sequence shown here is derived from an EMBL/GenBank/DDBJ whole genome shotgun (WGS) entry which is preliminary data.</text>
</comment>
<accession>A0A176WQT7</accession>
<gene>
    <name evidence="9" type="ORF">AXG93_1587s1260</name>
</gene>
<dbReference type="GO" id="GO:0045892">
    <property type="term" value="P:negative regulation of DNA-templated transcription"/>
    <property type="evidence" value="ECO:0007669"/>
    <property type="project" value="InterPro"/>
</dbReference>
<evidence type="ECO:0000256" key="5">
    <source>
        <dbReference type="ARBA" id="ARBA00022833"/>
    </source>
</evidence>
<dbReference type="Proteomes" id="UP000077202">
    <property type="component" value="Unassembled WGS sequence"/>
</dbReference>
<evidence type="ECO:0000313" key="9">
    <source>
        <dbReference type="EMBL" id="OAE34895.1"/>
    </source>
</evidence>
<organism evidence="9 10">
    <name type="scientific">Marchantia polymorpha subsp. ruderalis</name>
    <dbReference type="NCBI Taxonomy" id="1480154"/>
    <lineage>
        <taxon>Eukaryota</taxon>
        <taxon>Viridiplantae</taxon>
        <taxon>Streptophyta</taxon>
        <taxon>Embryophyta</taxon>
        <taxon>Marchantiophyta</taxon>
        <taxon>Marchantiopsida</taxon>
        <taxon>Marchantiidae</taxon>
        <taxon>Marchantiales</taxon>
        <taxon>Marchantiaceae</taxon>
        <taxon>Marchantia</taxon>
    </lineage>
</organism>
<dbReference type="InterPro" id="IPR000571">
    <property type="entry name" value="Znf_CCCH"/>
</dbReference>
<sequence>MASESSNRSEQLWIPLPTLPRISVVSSSRARLAHRRPISISLPVKAPSSSPQLGGESSDVLNPSQQQFPFARPAEVSQVVPLIASLPASVSISENRLGSVDSARGFLKNCERSDPLAAFSAGGSPLENTEDTSVSSVLDDNTGNDCLDGNTGLVPSSETGSAKLCDVSSIKSQEEPSEGLSSSCAFVVDSVIQKQQGTSVQELLLIESNALIDCGEAGNFIQCYDPLLPCADQAARCEDIASSVQNSTLDVEVAELNNKIGLNSEESEPEEGQLPGEWSGSDDSVEHRSPNCDVNENYSTISLAGEEDFAAPLVAVCTQTQFRSEENSSLPGSLNSGYTALPSRMTETAKKKKKKKHKKGEGSKKRAREKSSQKYKELKSKKLKSIAGEHLGKSLVERLGQSENPDLQNVKRDSAETENQESKNQKSSSSRDVLEEGEISEPTQISNGILFSLVEDEVGLWTTDDIDDQLVAQMEEDGAVKKKRGPETAERMLKRKIAKRKKRAQKERELGIRRPPRNYGENCTFSHDGVPLTKQEPCKFLMSHSCLKGDDCPYSHDLKAFPCKFFHTRGLCYDGDSCLFSHGPISEEAREKILKRVEKEKKERASNGCGLEIPTPLFSSPLPAEDDPDPLGWGTSNSCPSFDVDLPQGRPGIIELSRDYIGEAGCGDLVENSHHAYSNLETSSYPGVNFAQDISLYDSHLPGKDNRDEKLDYVGEKCSSSQQTTFSTATLDAAETDLTSSREVSALNTAGPLFPFQRGCVFENGVLEHKKSVPSLTQTTESRKLTIENLLGEVLRH</sequence>
<dbReference type="GO" id="GO:0005634">
    <property type="term" value="C:nucleus"/>
    <property type="evidence" value="ECO:0007669"/>
    <property type="project" value="TreeGrafter"/>
</dbReference>
<keyword evidence="5 6" id="KW-0862">Zinc</keyword>
<dbReference type="SMART" id="SM00356">
    <property type="entry name" value="ZnF_C3H1"/>
    <property type="match status" value="2"/>
</dbReference>
<keyword evidence="4 6" id="KW-0863">Zinc-finger</keyword>
<name>A0A176WQT7_MARPO</name>
<evidence type="ECO:0000256" key="7">
    <source>
        <dbReference type="SAM" id="MobiDB-lite"/>
    </source>
</evidence>
<dbReference type="PANTHER" id="PTHR13119">
    <property type="entry name" value="ZINC FINGER CCCH DOMAIN-CONTAINING PROTEI"/>
    <property type="match status" value="1"/>
</dbReference>
<keyword evidence="1" id="KW-0597">Phosphoprotein</keyword>
<keyword evidence="10" id="KW-1185">Reference proteome</keyword>
<feature type="region of interest" description="Disordered" evidence="7">
    <location>
        <begin position="260"/>
        <end position="292"/>
    </location>
</feature>
<feature type="compositionally biased region" description="Basic residues" evidence="7">
    <location>
        <begin position="350"/>
        <end position="359"/>
    </location>
</feature>
<evidence type="ECO:0000256" key="2">
    <source>
        <dbReference type="ARBA" id="ARBA00022723"/>
    </source>
</evidence>
<feature type="region of interest" description="Disordered" evidence="7">
    <location>
        <begin position="397"/>
        <end position="441"/>
    </location>
</feature>
<feature type="zinc finger region" description="C3H1-type" evidence="6">
    <location>
        <begin position="562"/>
        <end position="585"/>
    </location>
</feature>
<dbReference type="Pfam" id="PF22623">
    <property type="entry name" value="zf-CCCH_9"/>
    <property type="match status" value="1"/>
</dbReference>
<feature type="compositionally biased region" description="Basic and acidic residues" evidence="7">
    <location>
        <begin position="409"/>
        <end position="424"/>
    </location>
</feature>
<keyword evidence="3" id="KW-0677">Repeat</keyword>
<feature type="region of interest" description="Disordered" evidence="7">
    <location>
        <begin position="43"/>
        <end position="64"/>
    </location>
</feature>
<feature type="region of interest" description="Disordered" evidence="7">
    <location>
        <begin position="118"/>
        <end position="141"/>
    </location>
</feature>
<dbReference type="SUPFAM" id="SSF90229">
    <property type="entry name" value="CCCH zinc finger"/>
    <property type="match status" value="2"/>
</dbReference>
<dbReference type="EMBL" id="LVLJ01000305">
    <property type="protein sequence ID" value="OAE34895.1"/>
    <property type="molecule type" value="Genomic_DNA"/>
</dbReference>
<evidence type="ECO:0000313" key="10">
    <source>
        <dbReference type="Proteomes" id="UP000077202"/>
    </source>
</evidence>
<evidence type="ECO:0000256" key="3">
    <source>
        <dbReference type="ARBA" id="ARBA00022737"/>
    </source>
</evidence>
<evidence type="ECO:0000256" key="1">
    <source>
        <dbReference type="ARBA" id="ARBA00022553"/>
    </source>
</evidence>
<dbReference type="InterPro" id="IPR045124">
    <property type="entry name" value="Su(sable)-like"/>
</dbReference>